<feature type="domain" description="HAMP" evidence="9">
    <location>
        <begin position="640"/>
        <end position="676"/>
    </location>
</feature>
<evidence type="ECO:0000259" key="7">
    <source>
        <dbReference type="PROSITE" id="PS50112"/>
    </source>
</evidence>
<evidence type="ECO:0000256" key="3">
    <source>
        <dbReference type="ARBA" id="ARBA00029447"/>
    </source>
</evidence>
<name>A0AAN1WH24_9GAMM</name>
<evidence type="ECO:0000259" key="8">
    <source>
        <dbReference type="PROSITE" id="PS50113"/>
    </source>
</evidence>
<evidence type="ECO:0000259" key="6">
    <source>
        <dbReference type="PROSITE" id="PS50111"/>
    </source>
</evidence>
<evidence type="ECO:0000256" key="4">
    <source>
        <dbReference type="PROSITE-ProRule" id="PRU00284"/>
    </source>
</evidence>
<feature type="compositionally biased region" description="Low complexity" evidence="5">
    <location>
        <begin position="706"/>
        <end position="719"/>
    </location>
</feature>
<keyword evidence="11" id="KW-1185">Reference proteome</keyword>
<sequence length="926" mass="103576">MLSLFLKSKPTAQGIENSPNRDTTAKMIAIDKSLATIEFTPDGKIITANAIFLNAVGYQLQDIQGQHHSIFVDEKTKKSDAYRQFWARLNNGEFIQNEFKRVGKQGNDIWIQATYNPLLDEHNRVYKIIKFATDITAQKLIQADYSGQISAIHKSLAVIEFDTRGNILTANNNFLSAMGYRLDEIKGKHHRLFVSDDYAKSTEYSAFWQSLSEGNFESGEFMRLNKGGDEVWIQASYNPIMDLNGKPIKVVKYASDITQQVIERSDFSGQINAISKSQAVIEFNLDGTIIKANDNFLKTVGYNLSEIQGQHHSMFVTPEQRNSTQYQSFWEQLRQGKHQSAEYKRIGKNGKEVWIMASYNPILDPKGKPFKVIKYATDVTQEKLQQADFSGQISAISKSQAVIEFDMDGTIRNANTNFLAVTNYKLEEIKGQHHSMFVDALLKQSVEYRNFWQKLQRGEFVSGEFKRIDKNGEEIWIQASYNPIMDLNGKPFKVVKYATDITEEKVRNADYSGQLEAISKAQAVIEFNLDGTIIKANENFLTTLGYRLEDIKAKHHSMFVEKEYRDSEDYKNFWQTLRQGKFISGEFKRIGNNNKTVWIQASYNPIYNTNGEPIKVVKYATDITAQKTAISLISDTLFSLSEGDLTKTIDQTLDGEFDLLRQAMNSTLERLNNMFKEIAQRASHVNSSAQEVQSGSFDLSQRTEEQAASLEESAASVEELTSTVTQNARNAQHANELSTKATQKAQYGGEVINNTIGAMSEIESASKKISDIISVIDEIAFQTNLLALNAAVEAARAGEQGRGFAVVAGEVRNLAQRSATAAKEIKGLINDSVSKVADGTGLANKSGQTLTEIVEAIKAVSDLITDINDASQEQAEGIQQVNTTVMQMDAMTQQNAAMVEEASAASKSMTDQAEELIKLISFFRTT</sequence>
<keyword evidence="2 4" id="KW-0807">Transducer</keyword>
<organism evidence="10 11">
    <name type="scientific">Marinagarivorans cellulosilyticus</name>
    <dbReference type="NCBI Taxonomy" id="2721545"/>
    <lineage>
        <taxon>Bacteria</taxon>
        <taxon>Pseudomonadati</taxon>
        <taxon>Pseudomonadota</taxon>
        <taxon>Gammaproteobacteria</taxon>
        <taxon>Cellvibrionales</taxon>
        <taxon>Cellvibrionaceae</taxon>
        <taxon>Marinagarivorans</taxon>
    </lineage>
</organism>
<dbReference type="SMART" id="SM00283">
    <property type="entry name" value="MA"/>
    <property type="match status" value="1"/>
</dbReference>
<dbReference type="NCBIfam" id="TIGR00229">
    <property type="entry name" value="sensory_box"/>
    <property type="match status" value="5"/>
</dbReference>
<feature type="domain" description="PAC" evidence="8">
    <location>
        <begin position="461"/>
        <end position="513"/>
    </location>
</feature>
<feature type="region of interest" description="Disordered" evidence="5">
    <location>
        <begin position="690"/>
        <end position="719"/>
    </location>
</feature>
<dbReference type="FunFam" id="1.10.287.950:FF:000001">
    <property type="entry name" value="Methyl-accepting chemotaxis sensory transducer"/>
    <property type="match status" value="1"/>
</dbReference>
<dbReference type="GO" id="GO:0007165">
    <property type="term" value="P:signal transduction"/>
    <property type="evidence" value="ECO:0007669"/>
    <property type="project" value="UniProtKB-KW"/>
</dbReference>
<feature type="domain" description="PAC" evidence="8">
    <location>
        <begin position="95"/>
        <end position="147"/>
    </location>
</feature>
<dbReference type="SUPFAM" id="SSF58104">
    <property type="entry name" value="Methyl-accepting chemotaxis protein (MCP) signaling domain"/>
    <property type="match status" value="1"/>
</dbReference>
<dbReference type="Pfam" id="PF08447">
    <property type="entry name" value="PAS_3"/>
    <property type="match status" value="5"/>
</dbReference>
<dbReference type="InterPro" id="IPR001610">
    <property type="entry name" value="PAC"/>
</dbReference>
<dbReference type="PROSITE" id="PS50885">
    <property type="entry name" value="HAMP"/>
    <property type="match status" value="1"/>
</dbReference>
<comment type="subcellular location">
    <subcellularLocation>
        <location evidence="1">Membrane</location>
    </subcellularLocation>
</comment>
<dbReference type="GO" id="GO:0016020">
    <property type="term" value="C:membrane"/>
    <property type="evidence" value="ECO:0007669"/>
    <property type="project" value="UniProtKB-SubCell"/>
</dbReference>
<feature type="domain" description="PAC" evidence="8">
    <location>
        <begin position="583"/>
        <end position="635"/>
    </location>
</feature>
<dbReference type="InterPro" id="IPR004089">
    <property type="entry name" value="MCPsignal_dom"/>
</dbReference>
<reference evidence="10 11" key="1">
    <citation type="journal article" date="2022" name="IScience">
        <title>An ultrasensitive nanofiber-based assay for enzymatic hydrolysis and deep-sea microbial degradation of cellulose.</title>
        <authorList>
            <person name="Tsudome M."/>
            <person name="Tachioka M."/>
            <person name="Miyazaki M."/>
            <person name="Uchimura K."/>
            <person name="Tsuda M."/>
            <person name="Takaki Y."/>
            <person name="Deguchi S."/>
        </authorList>
    </citation>
    <scope>NUCLEOTIDE SEQUENCE [LARGE SCALE GENOMIC DNA]</scope>
    <source>
        <strain evidence="10 11">GE09</strain>
    </source>
</reference>
<dbReference type="PROSITE" id="PS50113">
    <property type="entry name" value="PAC"/>
    <property type="match status" value="5"/>
</dbReference>
<dbReference type="KEGG" id="marq:MARGE09_P1667"/>
<feature type="domain" description="PAC" evidence="8">
    <location>
        <begin position="217"/>
        <end position="269"/>
    </location>
</feature>
<dbReference type="InterPro" id="IPR000700">
    <property type="entry name" value="PAS-assoc_C"/>
</dbReference>
<dbReference type="PANTHER" id="PTHR24422:SF10">
    <property type="entry name" value="CHEMOTAXIS PROTEIN METHYLTRANSFERASE 2"/>
    <property type="match status" value="1"/>
</dbReference>
<feature type="domain" description="PAS" evidence="7">
    <location>
        <begin position="263"/>
        <end position="336"/>
    </location>
</feature>
<dbReference type="InterPro" id="IPR003660">
    <property type="entry name" value="HAMP_dom"/>
</dbReference>
<evidence type="ECO:0000256" key="1">
    <source>
        <dbReference type="ARBA" id="ARBA00004370"/>
    </source>
</evidence>
<feature type="compositionally biased region" description="Polar residues" evidence="5">
    <location>
        <begin position="690"/>
        <end position="700"/>
    </location>
</feature>
<dbReference type="EMBL" id="AP023086">
    <property type="protein sequence ID" value="BCD97466.1"/>
    <property type="molecule type" value="Genomic_DNA"/>
</dbReference>
<dbReference type="Gene3D" id="3.30.450.20">
    <property type="entry name" value="PAS domain"/>
    <property type="match status" value="5"/>
</dbReference>
<evidence type="ECO:0000256" key="5">
    <source>
        <dbReference type="SAM" id="MobiDB-lite"/>
    </source>
</evidence>
<dbReference type="InterPro" id="IPR035965">
    <property type="entry name" value="PAS-like_dom_sf"/>
</dbReference>
<dbReference type="SMART" id="SM00091">
    <property type="entry name" value="PAS"/>
    <property type="match status" value="5"/>
</dbReference>
<dbReference type="InterPro" id="IPR050903">
    <property type="entry name" value="Bact_Chemotaxis_MeTrfase"/>
</dbReference>
<proteinExistence type="inferred from homology"/>
<comment type="similarity">
    <text evidence="3">Belongs to the methyl-accepting chemotaxis (MCP) protein family.</text>
</comment>
<dbReference type="RefSeq" id="WP_236986935.1">
    <property type="nucleotide sequence ID" value="NZ_AP023086.1"/>
</dbReference>
<dbReference type="CDD" id="cd11386">
    <property type="entry name" value="MCP_signal"/>
    <property type="match status" value="1"/>
</dbReference>
<evidence type="ECO:0000256" key="2">
    <source>
        <dbReference type="ARBA" id="ARBA00023224"/>
    </source>
</evidence>
<feature type="domain" description="PAS" evidence="7">
    <location>
        <begin position="158"/>
        <end position="214"/>
    </location>
</feature>
<dbReference type="GO" id="GO:0006935">
    <property type="term" value="P:chemotaxis"/>
    <property type="evidence" value="ECO:0007669"/>
    <property type="project" value="UniProtKB-ARBA"/>
</dbReference>
<dbReference type="PROSITE" id="PS50111">
    <property type="entry name" value="CHEMOTAXIS_TRANSDUC_2"/>
    <property type="match status" value="1"/>
</dbReference>
<dbReference type="Pfam" id="PF00015">
    <property type="entry name" value="MCPsignal"/>
    <property type="match status" value="1"/>
</dbReference>
<evidence type="ECO:0000313" key="10">
    <source>
        <dbReference type="EMBL" id="BCD97466.1"/>
    </source>
</evidence>
<evidence type="ECO:0000313" key="11">
    <source>
        <dbReference type="Proteomes" id="UP001320119"/>
    </source>
</evidence>
<dbReference type="InterPro" id="IPR000014">
    <property type="entry name" value="PAS"/>
</dbReference>
<protein>
    <submittedName>
        <fullName evidence="10">Methyl-accepting chemotaxis protein</fullName>
    </submittedName>
</protein>
<evidence type="ECO:0000259" key="9">
    <source>
        <dbReference type="PROSITE" id="PS50885"/>
    </source>
</evidence>
<dbReference type="Proteomes" id="UP001320119">
    <property type="component" value="Chromosome"/>
</dbReference>
<dbReference type="AlphaFoldDB" id="A0AAN1WH24"/>
<dbReference type="SUPFAM" id="SSF55785">
    <property type="entry name" value="PYP-like sensor domain (PAS domain)"/>
    <property type="match status" value="5"/>
</dbReference>
<dbReference type="InterPro" id="IPR013655">
    <property type="entry name" value="PAS_fold_3"/>
</dbReference>
<gene>
    <name evidence="10" type="ORF">MARGE09_P1667</name>
</gene>
<feature type="domain" description="Methyl-accepting transducer" evidence="6">
    <location>
        <begin position="681"/>
        <end position="910"/>
    </location>
</feature>
<dbReference type="PANTHER" id="PTHR24422">
    <property type="entry name" value="CHEMOTAXIS PROTEIN METHYLTRANSFERASE"/>
    <property type="match status" value="1"/>
</dbReference>
<feature type="domain" description="PAC" evidence="8">
    <location>
        <begin position="339"/>
        <end position="391"/>
    </location>
</feature>
<dbReference type="Gene3D" id="1.10.287.950">
    <property type="entry name" value="Methyl-accepting chemotaxis protein"/>
    <property type="match status" value="1"/>
</dbReference>
<dbReference type="CDD" id="cd00130">
    <property type="entry name" value="PAS"/>
    <property type="match status" value="5"/>
</dbReference>
<dbReference type="PROSITE" id="PS50112">
    <property type="entry name" value="PAS"/>
    <property type="match status" value="2"/>
</dbReference>
<accession>A0AAN1WH24</accession>
<dbReference type="SMART" id="SM00086">
    <property type="entry name" value="PAC"/>
    <property type="match status" value="5"/>
</dbReference>